<feature type="region of interest" description="Disordered" evidence="1">
    <location>
        <begin position="173"/>
        <end position="207"/>
    </location>
</feature>
<keyword evidence="3" id="KW-1185">Reference proteome</keyword>
<feature type="compositionally biased region" description="Low complexity" evidence="1">
    <location>
        <begin position="27"/>
        <end position="43"/>
    </location>
</feature>
<feature type="compositionally biased region" description="Basic and acidic residues" evidence="1">
    <location>
        <begin position="259"/>
        <end position="271"/>
    </location>
</feature>
<organism evidence="2 3">
    <name type="scientific">Rasamsonia emersonii (strain ATCC 16479 / CBS 393.64 / IMI 116815)</name>
    <dbReference type="NCBI Taxonomy" id="1408163"/>
    <lineage>
        <taxon>Eukaryota</taxon>
        <taxon>Fungi</taxon>
        <taxon>Dikarya</taxon>
        <taxon>Ascomycota</taxon>
        <taxon>Pezizomycotina</taxon>
        <taxon>Eurotiomycetes</taxon>
        <taxon>Eurotiomycetidae</taxon>
        <taxon>Eurotiales</taxon>
        <taxon>Trichocomaceae</taxon>
        <taxon>Rasamsonia</taxon>
    </lineage>
</organism>
<name>A0A0F4Z152_RASE3</name>
<dbReference type="OrthoDB" id="5413829at2759"/>
<dbReference type="STRING" id="1408163.A0A0F4Z152"/>
<feature type="compositionally biased region" description="Polar residues" evidence="1">
    <location>
        <begin position="46"/>
        <end position="58"/>
    </location>
</feature>
<feature type="region of interest" description="Disordered" evidence="1">
    <location>
        <begin position="252"/>
        <end position="271"/>
    </location>
</feature>
<evidence type="ECO:0000313" key="2">
    <source>
        <dbReference type="EMBL" id="KKA23603.1"/>
    </source>
</evidence>
<reference evidence="2 3" key="1">
    <citation type="submission" date="2015-04" db="EMBL/GenBank/DDBJ databases">
        <authorList>
            <person name="Heijne W.H."/>
            <person name="Fedorova N.D."/>
            <person name="Nierman W.C."/>
            <person name="Vollebregt A.W."/>
            <person name="Zhao Z."/>
            <person name="Wu L."/>
            <person name="Kumar M."/>
            <person name="Stam H."/>
            <person name="van den Berg M.A."/>
            <person name="Pel H.J."/>
        </authorList>
    </citation>
    <scope>NUCLEOTIDE SEQUENCE [LARGE SCALE GENOMIC DNA]</scope>
    <source>
        <strain evidence="2 3">CBS 393.64</strain>
    </source>
</reference>
<accession>A0A0F4Z152</accession>
<sequence length="396" mass="42932">MTASQWQLGALALDLSDRVDLRCLQSSSSMAPSSSLNPTSSAAERGSTTHSQLDPSLQHFTNPSFDPIDFLNESLPPLTLASSQPHASRAPGAVSLAELATKSQSLLSQLGAQNVRLSGILTQLTEEILRSGGRLAYEVEVLRGETIGLADALAETLHDDITKFIPEGLDTSITNESVTEDPLKPAAVTDATEDHNKSETQSTAKEPPFITQLRMLSQVRARLEQVVQTFGEAMEWPLAPSELSLTSSFISVSAPEPGPDNHSREEKGQEVAKKLRAEITELLDSNGGGEAGLAAATKRVEALRTLATVWKGTVEEKARNRFVDSLAKIVEDRRKTLESQSKEREQRRGGLDRTSSRKGRSSMDQSAEERSSNDSGGPGGGLFRNLQRIRDEIYLE</sequence>
<evidence type="ECO:0000256" key="1">
    <source>
        <dbReference type="SAM" id="MobiDB-lite"/>
    </source>
</evidence>
<proteinExistence type="predicted"/>
<comment type="caution">
    <text evidence="2">The sequence shown here is derived from an EMBL/GenBank/DDBJ whole genome shotgun (WGS) entry which is preliminary data.</text>
</comment>
<dbReference type="Gene3D" id="6.10.250.2790">
    <property type="match status" value="1"/>
</dbReference>
<feature type="region of interest" description="Disordered" evidence="1">
    <location>
        <begin position="335"/>
        <end position="384"/>
    </location>
</feature>
<feature type="compositionally biased region" description="Basic and acidic residues" evidence="1">
    <location>
        <begin position="335"/>
        <end position="355"/>
    </location>
</feature>
<dbReference type="AlphaFoldDB" id="A0A0F4Z152"/>
<dbReference type="GeneID" id="25314736"/>
<gene>
    <name evidence="2" type="ORF">T310_2385</name>
</gene>
<dbReference type="EMBL" id="LASV01000095">
    <property type="protein sequence ID" value="KKA23603.1"/>
    <property type="molecule type" value="Genomic_DNA"/>
</dbReference>
<dbReference type="Proteomes" id="UP000053958">
    <property type="component" value="Unassembled WGS sequence"/>
</dbReference>
<dbReference type="RefSeq" id="XP_013330215.1">
    <property type="nucleotide sequence ID" value="XM_013474761.1"/>
</dbReference>
<feature type="region of interest" description="Disordered" evidence="1">
    <location>
        <begin position="27"/>
        <end position="58"/>
    </location>
</feature>
<evidence type="ECO:0000313" key="3">
    <source>
        <dbReference type="Proteomes" id="UP000053958"/>
    </source>
</evidence>
<protein>
    <submittedName>
        <fullName evidence="2">Uncharacterized protein</fullName>
    </submittedName>
</protein>